<gene>
    <name evidence="1" type="ORF">K0M31_005716</name>
</gene>
<comment type="caution">
    <text evidence="1">The sequence shown here is derived from an EMBL/GenBank/DDBJ whole genome shotgun (WGS) entry which is preliminary data.</text>
</comment>
<accession>A0AA40FU90</accession>
<evidence type="ECO:0000313" key="2">
    <source>
        <dbReference type="Proteomes" id="UP001177670"/>
    </source>
</evidence>
<dbReference type="Proteomes" id="UP001177670">
    <property type="component" value="Unassembled WGS sequence"/>
</dbReference>
<reference evidence="1" key="1">
    <citation type="submission" date="2021-10" db="EMBL/GenBank/DDBJ databases">
        <title>Melipona bicolor Genome sequencing and assembly.</title>
        <authorList>
            <person name="Araujo N.S."/>
            <person name="Arias M.C."/>
        </authorList>
    </citation>
    <scope>NUCLEOTIDE SEQUENCE</scope>
    <source>
        <strain evidence="1">USP_2M_L1-L4_2017</strain>
        <tissue evidence="1">Whole body</tissue>
    </source>
</reference>
<organism evidence="1 2">
    <name type="scientific">Melipona bicolor</name>
    <dbReference type="NCBI Taxonomy" id="60889"/>
    <lineage>
        <taxon>Eukaryota</taxon>
        <taxon>Metazoa</taxon>
        <taxon>Ecdysozoa</taxon>
        <taxon>Arthropoda</taxon>
        <taxon>Hexapoda</taxon>
        <taxon>Insecta</taxon>
        <taxon>Pterygota</taxon>
        <taxon>Neoptera</taxon>
        <taxon>Endopterygota</taxon>
        <taxon>Hymenoptera</taxon>
        <taxon>Apocrita</taxon>
        <taxon>Aculeata</taxon>
        <taxon>Apoidea</taxon>
        <taxon>Anthophila</taxon>
        <taxon>Apidae</taxon>
        <taxon>Melipona</taxon>
    </lineage>
</organism>
<name>A0AA40FU90_9HYME</name>
<dbReference type="EMBL" id="JAHYIQ010000016">
    <property type="protein sequence ID" value="KAK1125346.1"/>
    <property type="molecule type" value="Genomic_DNA"/>
</dbReference>
<keyword evidence="2" id="KW-1185">Reference proteome</keyword>
<proteinExistence type="predicted"/>
<evidence type="ECO:0000313" key="1">
    <source>
        <dbReference type="EMBL" id="KAK1125346.1"/>
    </source>
</evidence>
<dbReference type="AlphaFoldDB" id="A0AA40FU90"/>
<protein>
    <submittedName>
        <fullName evidence="1">Uncharacterized protein</fullName>
    </submittedName>
</protein>
<sequence length="90" mass="9981">MSPIRITCFDSSLVSMTTVSSIVSPRIQILFSNKGERRVGKKDGGKREMPELCHVVEKLAAKSTKWASSEAILKAEGRKDRGKELFLNTV</sequence>